<name>S1P2R0_9ENTE</name>
<dbReference type="Proteomes" id="UP000014113">
    <property type="component" value="Unassembled WGS sequence"/>
</dbReference>
<dbReference type="AlphaFoldDB" id="S1P2R0"/>
<dbReference type="RefSeq" id="WP_016182973.1">
    <property type="nucleotide sequence ID" value="NZ_JXKI01000022.1"/>
</dbReference>
<dbReference type="EMBL" id="ASWJ01000003">
    <property type="protein sequence ID" value="EOW87349.1"/>
    <property type="molecule type" value="Genomic_DNA"/>
</dbReference>
<organism evidence="2 3">
    <name type="scientific">Enterococcus columbae DSM 7374 = ATCC 51263</name>
    <dbReference type="NCBI Taxonomy" id="1121865"/>
    <lineage>
        <taxon>Bacteria</taxon>
        <taxon>Bacillati</taxon>
        <taxon>Bacillota</taxon>
        <taxon>Bacilli</taxon>
        <taxon>Lactobacillales</taxon>
        <taxon>Enterococcaceae</taxon>
        <taxon>Enterococcus</taxon>
    </lineage>
</organism>
<dbReference type="Gene3D" id="3.40.30.10">
    <property type="entry name" value="Glutaredoxin"/>
    <property type="match status" value="1"/>
</dbReference>
<accession>S1P2R0</accession>
<evidence type="ECO:0000313" key="2">
    <source>
        <dbReference type="EMBL" id="EOW87349.1"/>
    </source>
</evidence>
<dbReference type="eggNOG" id="COG1651">
    <property type="taxonomic scope" value="Bacteria"/>
</dbReference>
<dbReference type="InterPro" id="IPR012336">
    <property type="entry name" value="Thioredoxin-like_fold"/>
</dbReference>
<sequence length="173" mass="19878">MDISVIKPEHTNENTGLTIGKQTANKVSLEFMNLRCPYCKKWFFDSKETLNRAVAEGKLRRVIKLFDKEKPSLQRGNVMHQYVDTTNEATILQSIETIYQHQDEWGNLSLEEVATYAEEVLHLKRNTSHAAVKEAIVNEANQANIVFVPTIILGNHIFDENITEDELTQYINE</sequence>
<dbReference type="OrthoDB" id="117402at2"/>
<reference evidence="2 3" key="1">
    <citation type="submission" date="2013-03" db="EMBL/GenBank/DDBJ databases">
        <title>The Genome Sequence of Enterococcus columbae ATCC_51263 (PacBio/Illumina hybrid assembly).</title>
        <authorList>
            <consortium name="The Broad Institute Genomics Platform"/>
            <consortium name="The Broad Institute Genome Sequencing Center for Infectious Disease"/>
            <person name="Earl A."/>
            <person name="Russ C."/>
            <person name="Gilmore M."/>
            <person name="Surin D."/>
            <person name="Walker B."/>
            <person name="Young S."/>
            <person name="Zeng Q."/>
            <person name="Gargeya S."/>
            <person name="Fitzgerald M."/>
            <person name="Haas B."/>
            <person name="Abouelleil A."/>
            <person name="Allen A.W."/>
            <person name="Alvarado L."/>
            <person name="Arachchi H.M."/>
            <person name="Berlin A.M."/>
            <person name="Chapman S.B."/>
            <person name="Gainer-Dewar J."/>
            <person name="Goldberg J."/>
            <person name="Griggs A."/>
            <person name="Gujja S."/>
            <person name="Hansen M."/>
            <person name="Howarth C."/>
            <person name="Imamovic A."/>
            <person name="Ireland A."/>
            <person name="Larimer J."/>
            <person name="McCowan C."/>
            <person name="Murphy C."/>
            <person name="Pearson M."/>
            <person name="Poon T.W."/>
            <person name="Priest M."/>
            <person name="Roberts A."/>
            <person name="Saif S."/>
            <person name="Shea T."/>
            <person name="Sisk P."/>
            <person name="Sykes S."/>
            <person name="Wortman J."/>
            <person name="Nusbaum C."/>
            <person name="Birren B."/>
        </authorList>
    </citation>
    <scope>NUCLEOTIDE SEQUENCE [LARGE SCALE GENOMIC DNA]</scope>
    <source>
        <strain evidence="2 3">ATCC 51263</strain>
    </source>
</reference>
<comment type="caution">
    <text evidence="2">The sequence shown here is derived from an EMBL/GenBank/DDBJ whole genome shotgun (WGS) entry which is preliminary data.</text>
</comment>
<dbReference type="Gene3D" id="1.10.1200.90">
    <property type="entry name" value="DsbA-like domain"/>
    <property type="match status" value="1"/>
</dbReference>
<dbReference type="STRING" id="1121865.OMW_00811"/>
<protein>
    <recommendedName>
        <fullName evidence="1">Thioredoxin-like fold domain-containing protein</fullName>
    </recommendedName>
</protein>
<dbReference type="PATRIC" id="fig|1121865.3.peg.800"/>
<evidence type="ECO:0000259" key="1">
    <source>
        <dbReference type="Pfam" id="PF13462"/>
    </source>
</evidence>
<proteinExistence type="predicted"/>
<evidence type="ECO:0000313" key="3">
    <source>
        <dbReference type="Proteomes" id="UP000014113"/>
    </source>
</evidence>
<dbReference type="Pfam" id="PF13462">
    <property type="entry name" value="Thioredoxin_4"/>
    <property type="match status" value="1"/>
</dbReference>
<dbReference type="SUPFAM" id="SSF52833">
    <property type="entry name" value="Thioredoxin-like"/>
    <property type="match status" value="1"/>
</dbReference>
<gene>
    <name evidence="2" type="ORF">I568_00393</name>
</gene>
<keyword evidence="3" id="KW-1185">Reference proteome</keyword>
<dbReference type="InterPro" id="IPR036249">
    <property type="entry name" value="Thioredoxin-like_sf"/>
</dbReference>
<feature type="domain" description="Thioredoxin-like fold" evidence="1">
    <location>
        <begin position="14"/>
        <end position="172"/>
    </location>
</feature>